<organism evidence="3 4">
    <name type="scientific">Flammeovirga aprica JL-4</name>
    <dbReference type="NCBI Taxonomy" id="694437"/>
    <lineage>
        <taxon>Bacteria</taxon>
        <taxon>Pseudomonadati</taxon>
        <taxon>Bacteroidota</taxon>
        <taxon>Cytophagia</taxon>
        <taxon>Cytophagales</taxon>
        <taxon>Flammeovirgaceae</taxon>
        <taxon>Flammeovirga</taxon>
    </lineage>
</organism>
<dbReference type="GO" id="GO:0000155">
    <property type="term" value="F:phosphorelay sensor kinase activity"/>
    <property type="evidence" value="ECO:0007669"/>
    <property type="project" value="InterPro"/>
</dbReference>
<dbReference type="PANTHER" id="PTHR34220">
    <property type="entry name" value="SENSOR HISTIDINE KINASE YPDA"/>
    <property type="match status" value="1"/>
</dbReference>
<feature type="transmembrane region" description="Helical" evidence="1">
    <location>
        <begin position="40"/>
        <end position="60"/>
    </location>
</feature>
<protein>
    <submittedName>
        <fullName evidence="3">Histidine kinase</fullName>
    </submittedName>
</protein>
<dbReference type="RefSeq" id="WP_169656913.1">
    <property type="nucleotide sequence ID" value="NZ_JABANE010000026.1"/>
</dbReference>
<feature type="transmembrane region" description="Helical" evidence="1">
    <location>
        <begin position="81"/>
        <end position="100"/>
    </location>
</feature>
<evidence type="ECO:0000256" key="1">
    <source>
        <dbReference type="SAM" id="Phobius"/>
    </source>
</evidence>
<evidence type="ECO:0000259" key="2">
    <source>
        <dbReference type="Pfam" id="PF06580"/>
    </source>
</evidence>
<keyword evidence="4" id="KW-1185">Reference proteome</keyword>
<evidence type="ECO:0000313" key="3">
    <source>
        <dbReference type="EMBL" id="NME68612.1"/>
    </source>
</evidence>
<dbReference type="GO" id="GO:0016020">
    <property type="term" value="C:membrane"/>
    <property type="evidence" value="ECO:0007669"/>
    <property type="project" value="InterPro"/>
</dbReference>
<comment type="caution">
    <text evidence="3">The sequence shown here is derived from an EMBL/GenBank/DDBJ whole genome shotgun (WGS) entry which is preliminary data.</text>
</comment>
<dbReference type="AlphaFoldDB" id="A0A7X9RU53"/>
<keyword evidence="3" id="KW-0808">Transferase</keyword>
<dbReference type="Proteomes" id="UP000576082">
    <property type="component" value="Unassembled WGS sequence"/>
</dbReference>
<keyword evidence="1" id="KW-0812">Transmembrane</keyword>
<keyword evidence="3" id="KW-0418">Kinase</keyword>
<accession>A0A7X9RU53</accession>
<feature type="transmembrane region" description="Helical" evidence="1">
    <location>
        <begin position="7"/>
        <end position="28"/>
    </location>
</feature>
<evidence type="ECO:0000313" key="4">
    <source>
        <dbReference type="Proteomes" id="UP000576082"/>
    </source>
</evidence>
<gene>
    <name evidence="3" type="ORF">HHU12_11630</name>
</gene>
<dbReference type="PANTHER" id="PTHR34220:SF7">
    <property type="entry name" value="SENSOR HISTIDINE KINASE YPDA"/>
    <property type="match status" value="1"/>
</dbReference>
<dbReference type="InterPro" id="IPR010559">
    <property type="entry name" value="Sig_transdc_His_kin_internal"/>
</dbReference>
<dbReference type="EMBL" id="JABANE010000026">
    <property type="protein sequence ID" value="NME68612.1"/>
    <property type="molecule type" value="Genomic_DNA"/>
</dbReference>
<feature type="transmembrane region" description="Helical" evidence="1">
    <location>
        <begin position="120"/>
        <end position="138"/>
    </location>
</feature>
<keyword evidence="1" id="KW-0472">Membrane</keyword>
<name>A0A7X9RU53_9BACT</name>
<sequence>MIVLEKNLKWVTPILSPLLSLLLLYFTYWSIIGDTEEINAFSYVSTYLYLIWFNGMVYFSGHLSNFYENFIPIRKNPSLRLTLELITLFVMALLFFYVVLITINLHSNKPSPHIIQKNNLILGVIQSLILLLYCSLIITDDYLRKWRDESIKAETLKQDKLRAENRALQAHLNPHFLFNSLNVLISEIEYDPVQAKKFAMDLSHTYRYVLQIKEATEVTFETEWEAMKHYLDLHQVRLGEGLNLDLNIENEKSQRIIPPLSLQLLLENVFKHNVATIRKPLTIKVEMREDFIKIENNIQLKNKKQESYNIGLTYLKESFKAMDKNAQVEITETSDYFSVTIPLLNKTA</sequence>
<reference evidence="3 4" key="1">
    <citation type="submission" date="2020-04" db="EMBL/GenBank/DDBJ databases">
        <title>Flammeovirga sp. SR4, a novel species isolated from seawater.</title>
        <authorList>
            <person name="Wang X."/>
        </authorList>
    </citation>
    <scope>NUCLEOTIDE SEQUENCE [LARGE SCALE GENOMIC DNA]</scope>
    <source>
        <strain evidence="3 4">ATCC 23126</strain>
    </source>
</reference>
<feature type="domain" description="Signal transduction histidine kinase internal region" evidence="2">
    <location>
        <begin position="163"/>
        <end position="240"/>
    </location>
</feature>
<dbReference type="Pfam" id="PF06580">
    <property type="entry name" value="His_kinase"/>
    <property type="match status" value="1"/>
</dbReference>
<proteinExistence type="predicted"/>
<keyword evidence="1" id="KW-1133">Transmembrane helix</keyword>
<dbReference type="InterPro" id="IPR050640">
    <property type="entry name" value="Bact_2-comp_sensor_kinase"/>
</dbReference>